<evidence type="ECO:0000313" key="3">
    <source>
        <dbReference type="Proteomes" id="UP001295794"/>
    </source>
</evidence>
<keyword evidence="3" id="KW-1185">Reference proteome</keyword>
<reference evidence="2" key="1">
    <citation type="submission" date="2023-11" db="EMBL/GenBank/DDBJ databases">
        <authorList>
            <person name="De Vega J J."/>
            <person name="De Vega J J."/>
        </authorList>
    </citation>
    <scope>NUCLEOTIDE SEQUENCE</scope>
</reference>
<evidence type="ECO:0000313" key="2">
    <source>
        <dbReference type="EMBL" id="CAK5268462.1"/>
    </source>
</evidence>
<dbReference type="Proteomes" id="UP001295794">
    <property type="component" value="Unassembled WGS sequence"/>
</dbReference>
<comment type="caution">
    <text evidence="2">The sequence shown here is derived from an EMBL/GenBank/DDBJ whole genome shotgun (WGS) entry which is preliminary data.</text>
</comment>
<sequence>MPDPSPSSMPQPPFDAHGHDTHCKNANALHREALLQALGSIISPVRVAEHVAHSLYFSHHTPCRVSRIFPPARARSALTD</sequence>
<dbReference type="AlphaFoldDB" id="A0AAD2H3T3"/>
<gene>
    <name evidence="2" type="ORF">MYCIT1_LOCUS11672</name>
</gene>
<name>A0AAD2H3T3_9AGAR</name>
<evidence type="ECO:0000256" key="1">
    <source>
        <dbReference type="SAM" id="MobiDB-lite"/>
    </source>
</evidence>
<dbReference type="EMBL" id="CAVNYO010000138">
    <property type="protein sequence ID" value="CAK5268462.1"/>
    <property type="molecule type" value="Genomic_DNA"/>
</dbReference>
<feature type="compositionally biased region" description="Pro residues" evidence="1">
    <location>
        <begin position="1"/>
        <end position="13"/>
    </location>
</feature>
<proteinExistence type="predicted"/>
<feature type="region of interest" description="Disordered" evidence="1">
    <location>
        <begin position="1"/>
        <end position="22"/>
    </location>
</feature>
<protein>
    <submittedName>
        <fullName evidence="2">Uncharacterized protein</fullName>
    </submittedName>
</protein>
<organism evidence="2 3">
    <name type="scientific">Mycena citricolor</name>
    <dbReference type="NCBI Taxonomy" id="2018698"/>
    <lineage>
        <taxon>Eukaryota</taxon>
        <taxon>Fungi</taxon>
        <taxon>Dikarya</taxon>
        <taxon>Basidiomycota</taxon>
        <taxon>Agaricomycotina</taxon>
        <taxon>Agaricomycetes</taxon>
        <taxon>Agaricomycetidae</taxon>
        <taxon>Agaricales</taxon>
        <taxon>Marasmiineae</taxon>
        <taxon>Mycenaceae</taxon>
        <taxon>Mycena</taxon>
    </lineage>
</organism>
<accession>A0AAD2H3T3</accession>